<dbReference type="KEGG" id="pmq:PM3016_3072"/>
<evidence type="ECO:0000313" key="4">
    <source>
        <dbReference type="Proteomes" id="UP000007523"/>
    </source>
</evidence>
<dbReference type="SUPFAM" id="SSF54403">
    <property type="entry name" value="Cystatin/monellin"/>
    <property type="match status" value="2"/>
</dbReference>
<sequence length="164" mass="17999">MRKRWKVLLLTCAAVTAVFAGGGVVFQSVMEPVWSGQRQAVQAAYEKTVLAKANKVEQFVGDETYTVITGEDKIGQGIFVFVAGDKIRTEPAPAGMNAEAAAAKVTGKVPGAEVLRVMPGIQNGAPVWEVFYKIAPEDKPEQYFYDYYTFTDGQPIDTWNLTLR</sequence>
<evidence type="ECO:0000313" key="3">
    <source>
        <dbReference type="EMBL" id="AFC29938.1"/>
    </source>
</evidence>
<dbReference type="InterPro" id="IPR041401">
    <property type="entry name" value="TseB-like_dom"/>
</dbReference>
<dbReference type="Proteomes" id="UP000007523">
    <property type="component" value="Chromosome"/>
</dbReference>
<protein>
    <recommendedName>
        <fullName evidence="2">Cell wall elongation regulator TseB-like domain-containing protein</fullName>
    </recommendedName>
</protein>
<dbReference type="Pfam" id="PF17881">
    <property type="entry name" value="TseB"/>
    <property type="match status" value="1"/>
</dbReference>
<dbReference type="InterPro" id="IPR046350">
    <property type="entry name" value="Cystatin_sf"/>
</dbReference>
<name>H6NAL3_9BACL</name>
<reference evidence="3 4" key="1">
    <citation type="journal article" date="2012" name="J. Bacteriol.">
        <title>Complete Genome Sequence of Paenibacillus mucilaginosus 3016, a Bacterium Functional as Microbial Fertilizer.</title>
        <authorList>
            <person name="Ma M."/>
            <person name="Wang Z."/>
            <person name="Li L."/>
            <person name="Jiang X."/>
            <person name="Guan D."/>
            <person name="Cao F."/>
            <person name="Chen H."/>
            <person name="Wang X."/>
            <person name="Shen D."/>
            <person name="Du B."/>
            <person name="Li J."/>
        </authorList>
    </citation>
    <scope>NUCLEOTIDE SEQUENCE [LARGE SCALE GENOMIC DNA]</scope>
    <source>
        <strain evidence="3 4">3016</strain>
    </source>
</reference>
<dbReference type="HOGENOM" id="CLU_114070_2_1_9"/>
<feature type="chain" id="PRO_5038587194" description="Cell wall elongation regulator TseB-like domain-containing protein" evidence="1">
    <location>
        <begin position="21"/>
        <end position="164"/>
    </location>
</feature>
<evidence type="ECO:0000256" key="1">
    <source>
        <dbReference type="SAM" id="SignalP"/>
    </source>
</evidence>
<evidence type="ECO:0000259" key="2">
    <source>
        <dbReference type="Pfam" id="PF17881"/>
    </source>
</evidence>
<dbReference type="EMBL" id="CP003235">
    <property type="protein sequence ID" value="AFC29938.1"/>
    <property type="molecule type" value="Genomic_DNA"/>
</dbReference>
<proteinExistence type="predicted"/>
<gene>
    <name evidence="3" type="ORF">PM3016_3072</name>
</gene>
<keyword evidence="4" id="KW-1185">Reference proteome</keyword>
<accession>H6NAL3</accession>
<dbReference type="RefSeq" id="WP_014370062.1">
    <property type="nucleotide sequence ID" value="NC_016935.1"/>
</dbReference>
<dbReference type="STRING" id="1116391.PM3016_3072"/>
<organism evidence="3 4">
    <name type="scientific">Paenibacillus mucilaginosus 3016</name>
    <dbReference type="NCBI Taxonomy" id="1116391"/>
    <lineage>
        <taxon>Bacteria</taxon>
        <taxon>Bacillati</taxon>
        <taxon>Bacillota</taxon>
        <taxon>Bacilli</taxon>
        <taxon>Bacillales</taxon>
        <taxon>Paenibacillaceae</taxon>
        <taxon>Paenibacillus</taxon>
    </lineage>
</organism>
<dbReference type="Gene3D" id="3.10.450.40">
    <property type="match status" value="2"/>
</dbReference>
<dbReference type="AlphaFoldDB" id="H6NAL3"/>
<keyword evidence="1" id="KW-0732">Signal</keyword>
<feature type="signal peptide" evidence="1">
    <location>
        <begin position="1"/>
        <end position="20"/>
    </location>
</feature>
<feature type="domain" description="Cell wall elongation regulator TseB-like" evidence="2">
    <location>
        <begin position="39"/>
        <end position="82"/>
    </location>
</feature>